<dbReference type="PROSITE" id="PS51257">
    <property type="entry name" value="PROKAR_LIPOPROTEIN"/>
    <property type="match status" value="1"/>
</dbReference>
<keyword evidence="3" id="KW-1185">Reference proteome</keyword>
<name>A0A2T3HH29_9SPHI</name>
<feature type="domain" description="DUF4397" evidence="1">
    <location>
        <begin position="39"/>
        <end position="146"/>
    </location>
</feature>
<evidence type="ECO:0000313" key="3">
    <source>
        <dbReference type="Proteomes" id="UP000240912"/>
    </source>
</evidence>
<evidence type="ECO:0000313" key="2">
    <source>
        <dbReference type="EMBL" id="PST81740.1"/>
    </source>
</evidence>
<dbReference type="AlphaFoldDB" id="A0A2T3HH29"/>
<gene>
    <name evidence="2" type="ORF">C7T94_17875</name>
</gene>
<sequence>MSIRILQGSRQLLLAATFFALFLVSCKEVGPEPLVQGEARVRLVNAAQNSESAEFYADDVKVSSAALTYGEASGYMTVNSGVKKAQVTEHDRIAVSNDVSFIPGFSYTAFTIINRDDKAELILISDNVGAVEPGKAAVRVVHLANDVFLGLNTGISGGINFVTSQTYKSASGYFSVDPGVDLLLYSNGAEAYSKRVPGADIKEGKIYTIWVDGSASRLNYHLIEYN</sequence>
<dbReference type="OrthoDB" id="9792011at2"/>
<dbReference type="EMBL" id="PYLS01000008">
    <property type="protein sequence ID" value="PST81740.1"/>
    <property type="molecule type" value="Genomic_DNA"/>
</dbReference>
<organism evidence="2 3">
    <name type="scientific">Pedobacter yulinensis</name>
    <dbReference type="NCBI Taxonomy" id="2126353"/>
    <lineage>
        <taxon>Bacteria</taxon>
        <taxon>Pseudomonadati</taxon>
        <taxon>Bacteroidota</taxon>
        <taxon>Sphingobacteriia</taxon>
        <taxon>Sphingobacteriales</taxon>
        <taxon>Sphingobacteriaceae</taxon>
        <taxon>Pedobacter</taxon>
    </lineage>
</organism>
<evidence type="ECO:0000259" key="1">
    <source>
        <dbReference type="Pfam" id="PF14344"/>
    </source>
</evidence>
<dbReference type="InterPro" id="IPR025510">
    <property type="entry name" value="DUF4397"/>
</dbReference>
<reference evidence="2 3" key="1">
    <citation type="submission" date="2018-03" db="EMBL/GenBank/DDBJ databases">
        <authorList>
            <person name="Keele B.F."/>
        </authorList>
    </citation>
    <scope>NUCLEOTIDE SEQUENCE [LARGE SCALE GENOMIC DNA]</scope>
    <source>
        <strain evidence="2 3">YL28-9</strain>
    </source>
</reference>
<dbReference type="Pfam" id="PF14344">
    <property type="entry name" value="DUF4397"/>
    <property type="match status" value="1"/>
</dbReference>
<protein>
    <recommendedName>
        <fullName evidence="1">DUF4397 domain-containing protein</fullName>
    </recommendedName>
</protein>
<accession>A0A2T3HH29</accession>
<dbReference type="Proteomes" id="UP000240912">
    <property type="component" value="Unassembled WGS sequence"/>
</dbReference>
<dbReference type="RefSeq" id="WP_107217232.1">
    <property type="nucleotide sequence ID" value="NZ_KZ686272.1"/>
</dbReference>
<proteinExistence type="predicted"/>
<comment type="caution">
    <text evidence="2">The sequence shown here is derived from an EMBL/GenBank/DDBJ whole genome shotgun (WGS) entry which is preliminary data.</text>
</comment>